<sequence length="486" mass="55374">MSGEAPCYTIVFEDTSESPSTQELRATLEKGSDEDKIDTLRRIIVSTINGNPHPTLLMPIIQYILPSRNKSLKKLLHFYWEVCPKYDENGKLKQEMILVVNAIRNDLQHPNEYIRGATLRFLQKISKDAELLEPLIPICRSCLEHRHSYVRKNAVFAVYTIYREYEHLIPDAPELMQTFLAAESDATCKRNAFVFLAECAMPKAVEWMISVYDQLTGLDELLQMSIIEVIRLDCKNDTTHRPRYIRAMFELLNSSSHAVKYEAATTLTTLTQNPAAVKAAASCFVNLVIKESDNNVKLIVLDRLDSLRSRHDHILDGLTMDVLQVLSSADMEVRKKAMSIVLSMTSTRNVEEVVLFLKKQLQRTQEQDYEKAPEYRQLLIQTIHVMAVKFSEVAASVVHALMEFLGDSNNPSALDVVAFVREVVEKFPHLRQAICDKLIQTLSEIKSGKVYRGVLWILGEYVEEISDISIAFQEIRKVLGEIPILA</sequence>
<proteinExistence type="predicted"/>
<gene>
    <name evidence="1" type="ORF">BJ138DRAFT_431638</name>
</gene>
<reference evidence="1" key="1">
    <citation type="journal article" date="2021" name="New Phytol.">
        <title>Evolutionary innovations through gain and loss of genes in the ectomycorrhizal Boletales.</title>
        <authorList>
            <person name="Wu G."/>
            <person name="Miyauchi S."/>
            <person name="Morin E."/>
            <person name="Kuo A."/>
            <person name="Drula E."/>
            <person name="Varga T."/>
            <person name="Kohler A."/>
            <person name="Feng B."/>
            <person name="Cao Y."/>
            <person name="Lipzen A."/>
            <person name="Daum C."/>
            <person name="Hundley H."/>
            <person name="Pangilinan J."/>
            <person name="Johnson J."/>
            <person name="Barry K."/>
            <person name="LaButti K."/>
            <person name="Ng V."/>
            <person name="Ahrendt S."/>
            <person name="Min B."/>
            <person name="Choi I.G."/>
            <person name="Park H."/>
            <person name="Plett J.M."/>
            <person name="Magnuson J."/>
            <person name="Spatafora J.W."/>
            <person name="Nagy L.G."/>
            <person name="Henrissat B."/>
            <person name="Grigoriev I.V."/>
            <person name="Yang Z.L."/>
            <person name="Xu J."/>
            <person name="Martin F.M."/>
        </authorList>
    </citation>
    <scope>NUCLEOTIDE SEQUENCE</scope>
    <source>
        <strain evidence="1">ATCC 28755</strain>
    </source>
</reference>
<feature type="non-terminal residue" evidence="1">
    <location>
        <position position="486"/>
    </location>
</feature>
<dbReference type="Proteomes" id="UP000790377">
    <property type="component" value="Unassembled WGS sequence"/>
</dbReference>
<organism evidence="1 2">
    <name type="scientific">Hygrophoropsis aurantiaca</name>
    <dbReference type="NCBI Taxonomy" id="72124"/>
    <lineage>
        <taxon>Eukaryota</taxon>
        <taxon>Fungi</taxon>
        <taxon>Dikarya</taxon>
        <taxon>Basidiomycota</taxon>
        <taxon>Agaricomycotina</taxon>
        <taxon>Agaricomycetes</taxon>
        <taxon>Agaricomycetidae</taxon>
        <taxon>Boletales</taxon>
        <taxon>Coniophorineae</taxon>
        <taxon>Hygrophoropsidaceae</taxon>
        <taxon>Hygrophoropsis</taxon>
    </lineage>
</organism>
<dbReference type="EMBL" id="MU267865">
    <property type="protein sequence ID" value="KAH7907853.1"/>
    <property type="molecule type" value="Genomic_DNA"/>
</dbReference>
<name>A0ACB8A443_9AGAM</name>
<protein>
    <submittedName>
        <fullName evidence="1">Clathrin/coatomer adaptor, adaptin-like protein</fullName>
    </submittedName>
</protein>
<comment type="caution">
    <text evidence="1">The sequence shown here is derived from an EMBL/GenBank/DDBJ whole genome shotgun (WGS) entry which is preliminary data.</text>
</comment>
<evidence type="ECO:0000313" key="1">
    <source>
        <dbReference type="EMBL" id="KAH7907853.1"/>
    </source>
</evidence>
<keyword evidence="2" id="KW-1185">Reference proteome</keyword>
<accession>A0ACB8A443</accession>
<evidence type="ECO:0000313" key="2">
    <source>
        <dbReference type="Proteomes" id="UP000790377"/>
    </source>
</evidence>